<keyword evidence="1" id="KW-0732">Signal</keyword>
<dbReference type="InterPro" id="IPR017853">
    <property type="entry name" value="GH"/>
</dbReference>
<evidence type="ECO:0000313" key="3">
    <source>
        <dbReference type="EMBL" id="OJJ99386.1"/>
    </source>
</evidence>
<dbReference type="InterPro" id="IPR013780">
    <property type="entry name" value="Glyco_hydro_b"/>
</dbReference>
<evidence type="ECO:0000313" key="4">
    <source>
        <dbReference type="Proteomes" id="UP000184546"/>
    </source>
</evidence>
<sequence>MILHHQGHQLLTAALAALSTTVTAAPAVTSPNKSSSSSSSSSVVVVSQSVPESAGLPVLHPFVSFSIEFVFFPDYAGNRSHPNTFSNNLLDNLAELEGVKPFIRVGGITQDFALYDPTLPTATNGTYVPSISTDYPLILTIGPSYFESYSTWPGARFIHGFNLGRNTSAQFAQLLETVPLVCAALANGKLAYWELGNEPDLYKTSAQGAVRPPTWTERDYVNEWVNKTTAIQQKMRASCAGGEEFADAKYIAPSFAGVSNCLNPVVTWENGLDRKGNIALNSEHNYIGGATQPGVTLQKTLMNHTMTVQSVAQHVNVSTILFQKNLTTDIPYILGETNSLYNEGASGLSNSFGAALWGVDFNLYCASQNIRRTHMHQGRDFRYASWQPVDTNRTTIGTKAPYYGNVMVAAMLHGGEGGEQDDVQIANLPLKQDTEAAYAAYVNGALARIAVINLVEFNYTGSTTTGSSERPNASYVFQVPSAAAGTTVSVQRLIANGSDAITGITWDGWSYNYELNNGKPVRLSNITAEETVPVSTDGTVSIEVPYSSAALLTW</sequence>
<keyword evidence="4" id="KW-1185">Reference proteome</keyword>
<dbReference type="OMA" id="TWEYGNE"/>
<dbReference type="GeneID" id="30973458"/>
<feature type="chain" id="PRO_5013154782" description="Beta-glucuronidase C-terminal domain-containing protein" evidence="1">
    <location>
        <begin position="25"/>
        <end position="554"/>
    </location>
</feature>
<name>A0A1L9WT52_ASPA1</name>
<feature type="domain" description="Beta-glucuronidase C-terminal" evidence="2">
    <location>
        <begin position="437"/>
        <end position="551"/>
    </location>
</feature>
<dbReference type="Pfam" id="PF16862">
    <property type="entry name" value="Glyco_hydro_79C"/>
    <property type="match status" value="1"/>
</dbReference>
<dbReference type="VEuPathDB" id="FungiDB:ASPACDRAFT_29487"/>
<dbReference type="SUPFAM" id="SSF51445">
    <property type="entry name" value="(Trans)glycosidases"/>
    <property type="match status" value="1"/>
</dbReference>
<evidence type="ECO:0000259" key="2">
    <source>
        <dbReference type="Pfam" id="PF16862"/>
    </source>
</evidence>
<dbReference type="InterPro" id="IPR031728">
    <property type="entry name" value="GlcAase_C"/>
</dbReference>
<gene>
    <name evidence="3" type="ORF">ASPACDRAFT_29487</name>
</gene>
<dbReference type="AlphaFoldDB" id="A0A1L9WT52"/>
<dbReference type="Gene3D" id="2.60.40.1180">
    <property type="entry name" value="Golgi alpha-mannosidase II"/>
    <property type="match status" value="1"/>
</dbReference>
<dbReference type="RefSeq" id="XP_020055726.1">
    <property type="nucleotide sequence ID" value="XM_020199644.1"/>
</dbReference>
<organism evidence="3 4">
    <name type="scientific">Aspergillus aculeatus (strain ATCC 16872 / CBS 172.66 / WB 5094)</name>
    <dbReference type="NCBI Taxonomy" id="690307"/>
    <lineage>
        <taxon>Eukaryota</taxon>
        <taxon>Fungi</taxon>
        <taxon>Dikarya</taxon>
        <taxon>Ascomycota</taxon>
        <taxon>Pezizomycotina</taxon>
        <taxon>Eurotiomycetes</taxon>
        <taxon>Eurotiomycetidae</taxon>
        <taxon>Eurotiales</taxon>
        <taxon>Aspergillaceae</taxon>
        <taxon>Aspergillus</taxon>
        <taxon>Aspergillus subgen. Circumdati</taxon>
    </lineage>
</organism>
<proteinExistence type="predicted"/>
<dbReference type="PANTHER" id="PTHR36183:SF2">
    <property type="entry name" value="BETA-GLUCURONIDASE C-TERMINAL DOMAIN-CONTAINING PROTEIN"/>
    <property type="match status" value="1"/>
</dbReference>
<feature type="signal peptide" evidence="1">
    <location>
        <begin position="1"/>
        <end position="24"/>
    </location>
</feature>
<protein>
    <recommendedName>
        <fullName evidence="2">Beta-glucuronidase C-terminal domain-containing protein</fullName>
    </recommendedName>
</protein>
<dbReference type="PANTHER" id="PTHR36183">
    <property type="entry name" value="BETA-GLUCURONIDASE"/>
    <property type="match status" value="1"/>
</dbReference>
<dbReference type="InterPro" id="IPR052974">
    <property type="entry name" value="GH79_Enzymes"/>
</dbReference>
<dbReference type="EMBL" id="KV878978">
    <property type="protein sequence ID" value="OJJ99386.1"/>
    <property type="molecule type" value="Genomic_DNA"/>
</dbReference>
<dbReference type="Proteomes" id="UP000184546">
    <property type="component" value="Unassembled WGS sequence"/>
</dbReference>
<accession>A0A1L9WT52</accession>
<reference evidence="4" key="1">
    <citation type="journal article" date="2017" name="Genome Biol.">
        <title>Comparative genomics reveals high biological diversity and specific adaptations in the industrially and medically important fungal genus Aspergillus.</title>
        <authorList>
            <person name="de Vries R.P."/>
            <person name="Riley R."/>
            <person name="Wiebenga A."/>
            <person name="Aguilar-Osorio G."/>
            <person name="Amillis S."/>
            <person name="Uchima C.A."/>
            <person name="Anderluh G."/>
            <person name="Asadollahi M."/>
            <person name="Askin M."/>
            <person name="Barry K."/>
            <person name="Battaglia E."/>
            <person name="Bayram O."/>
            <person name="Benocci T."/>
            <person name="Braus-Stromeyer S.A."/>
            <person name="Caldana C."/>
            <person name="Canovas D."/>
            <person name="Cerqueira G.C."/>
            <person name="Chen F."/>
            <person name="Chen W."/>
            <person name="Choi C."/>
            <person name="Clum A."/>
            <person name="Dos Santos R.A."/>
            <person name="Damasio A.R."/>
            <person name="Diallinas G."/>
            <person name="Emri T."/>
            <person name="Fekete E."/>
            <person name="Flipphi M."/>
            <person name="Freyberg S."/>
            <person name="Gallo A."/>
            <person name="Gournas C."/>
            <person name="Habgood R."/>
            <person name="Hainaut M."/>
            <person name="Harispe M.L."/>
            <person name="Henrissat B."/>
            <person name="Hilden K.S."/>
            <person name="Hope R."/>
            <person name="Hossain A."/>
            <person name="Karabika E."/>
            <person name="Karaffa L."/>
            <person name="Karanyi Z."/>
            <person name="Krasevec N."/>
            <person name="Kuo A."/>
            <person name="Kusch H."/>
            <person name="LaButti K."/>
            <person name="Lagendijk E.L."/>
            <person name="Lapidus A."/>
            <person name="Levasseur A."/>
            <person name="Lindquist E."/>
            <person name="Lipzen A."/>
            <person name="Logrieco A.F."/>
            <person name="MacCabe A."/>
            <person name="Maekelae M.R."/>
            <person name="Malavazi I."/>
            <person name="Melin P."/>
            <person name="Meyer V."/>
            <person name="Mielnichuk N."/>
            <person name="Miskei M."/>
            <person name="Molnar A.P."/>
            <person name="Mule G."/>
            <person name="Ngan C.Y."/>
            <person name="Orejas M."/>
            <person name="Orosz E."/>
            <person name="Ouedraogo J.P."/>
            <person name="Overkamp K.M."/>
            <person name="Park H.-S."/>
            <person name="Perrone G."/>
            <person name="Piumi F."/>
            <person name="Punt P.J."/>
            <person name="Ram A.F."/>
            <person name="Ramon A."/>
            <person name="Rauscher S."/>
            <person name="Record E."/>
            <person name="Riano-Pachon D.M."/>
            <person name="Robert V."/>
            <person name="Roehrig J."/>
            <person name="Ruller R."/>
            <person name="Salamov A."/>
            <person name="Salih N.S."/>
            <person name="Samson R.A."/>
            <person name="Sandor E."/>
            <person name="Sanguinetti M."/>
            <person name="Schuetze T."/>
            <person name="Sepcic K."/>
            <person name="Shelest E."/>
            <person name="Sherlock G."/>
            <person name="Sophianopoulou V."/>
            <person name="Squina F.M."/>
            <person name="Sun H."/>
            <person name="Susca A."/>
            <person name="Todd R.B."/>
            <person name="Tsang A."/>
            <person name="Unkles S.E."/>
            <person name="van de Wiele N."/>
            <person name="van Rossen-Uffink D."/>
            <person name="Oliveira J.V."/>
            <person name="Vesth T.C."/>
            <person name="Visser J."/>
            <person name="Yu J.-H."/>
            <person name="Zhou M."/>
            <person name="Andersen M.R."/>
            <person name="Archer D.B."/>
            <person name="Baker S.E."/>
            <person name="Benoit I."/>
            <person name="Brakhage A.A."/>
            <person name="Braus G.H."/>
            <person name="Fischer R."/>
            <person name="Frisvad J.C."/>
            <person name="Goldman G.H."/>
            <person name="Houbraken J."/>
            <person name="Oakley B."/>
            <person name="Pocsi I."/>
            <person name="Scazzocchio C."/>
            <person name="Seiboth B."/>
            <person name="vanKuyk P.A."/>
            <person name="Wortman J."/>
            <person name="Dyer P.S."/>
            <person name="Grigoriev I.V."/>
        </authorList>
    </citation>
    <scope>NUCLEOTIDE SEQUENCE [LARGE SCALE GENOMIC DNA]</scope>
    <source>
        <strain evidence="4">ATCC 16872 / CBS 172.66 / WB 5094</strain>
    </source>
</reference>
<dbReference type="Gene3D" id="3.20.20.80">
    <property type="entry name" value="Glycosidases"/>
    <property type="match status" value="1"/>
</dbReference>
<evidence type="ECO:0000256" key="1">
    <source>
        <dbReference type="SAM" id="SignalP"/>
    </source>
</evidence>
<dbReference type="OrthoDB" id="2831684at2759"/>